<gene>
    <name evidence="1" type="ORF">NC653_026508</name>
</gene>
<protein>
    <submittedName>
        <fullName evidence="1">Uncharacterized protein</fullName>
    </submittedName>
</protein>
<keyword evidence="2" id="KW-1185">Reference proteome</keyword>
<reference evidence="1" key="1">
    <citation type="journal article" date="2023" name="Mol. Ecol. Resour.">
        <title>Chromosome-level genome assembly of a triploid poplar Populus alba 'Berolinensis'.</title>
        <authorList>
            <person name="Chen S."/>
            <person name="Yu Y."/>
            <person name="Wang X."/>
            <person name="Wang S."/>
            <person name="Zhang T."/>
            <person name="Zhou Y."/>
            <person name="He R."/>
            <person name="Meng N."/>
            <person name="Wang Y."/>
            <person name="Liu W."/>
            <person name="Liu Z."/>
            <person name="Liu J."/>
            <person name="Guo Q."/>
            <person name="Huang H."/>
            <person name="Sederoff R.R."/>
            <person name="Wang G."/>
            <person name="Qu G."/>
            <person name="Chen S."/>
        </authorList>
    </citation>
    <scope>NUCLEOTIDE SEQUENCE</scope>
    <source>
        <strain evidence="1">SC-2020</strain>
    </source>
</reference>
<evidence type="ECO:0000313" key="1">
    <source>
        <dbReference type="EMBL" id="KAJ6983714.1"/>
    </source>
</evidence>
<name>A0AAD6MEN8_9ROSI</name>
<accession>A0AAD6MEN8</accession>
<dbReference type="EMBL" id="JAQIZT010000010">
    <property type="protein sequence ID" value="KAJ6983714.1"/>
    <property type="molecule type" value="Genomic_DNA"/>
</dbReference>
<proteinExistence type="predicted"/>
<dbReference type="Proteomes" id="UP001164929">
    <property type="component" value="Chromosome 10"/>
</dbReference>
<organism evidence="1 2">
    <name type="scientific">Populus alba x Populus x berolinensis</name>
    <dbReference type="NCBI Taxonomy" id="444605"/>
    <lineage>
        <taxon>Eukaryota</taxon>
        <taxon>Viridiplantae</taxon>
        <taxon>Streptophyta</taxon>
        <taxon>Embryophyta</taxon>
        <taxon>Tracheophyta</taxon>
        <taxon>Spermatophyta</taxon>
        <taxon>Magnoliopsida</taxon>
        <taxon>eudicotyledons</taxon>
        <taxon>Gunneridae</taxon>
        <taxon>Pentapetalae</taxon>
        <taxon>rosids</taxon>
        <taxon>fabids</taxon>
        <taxon>Malpighiales</taxon>
        <taxon>Salicaceae</taxon>
        <taxon>Saliceae</taxon>
        <taxon>Populus</taxon>
    </lineage>
</organism>
<sequence length="60" mass="6443">MMACLAGIKTNCRACEDSPPPRHSVEVSEWRLGSVLKRALTDLSLAVAAFCASHALNSKE</sequence>
<evidence type="ECO:0000313" key="2">
    <source>
        <dbReference type="Proteomes" id="UP001164929"/>
    </source>
</evidence>
<comment type="caution">
    <text evidence="1">The sequence shown here is derived from an EMBL/GenBank/DDBJ whole genome shotgun (WGS) entry which is preliminary data.</text>
</comment>
<dbReference type="AlphaFoldDB" id="A0AAD6MEN8"/>